<evidence type="ECO:0000313" key="3">
    <source>
        <dbReference type="Proteomes" id="UP000249299"/>
    </source>
</evidence>
<dbReference type="Proteomes" id="UP000249299">
    <property type="component" value="Unassembled WGS sequence"/>
</dbReference>
<dbReference type="AlphaFoldDB" id="A0A327JH98"/>
<accession>A0A327JH98</accession>
<evidence type="ECO:0000256" key="1">
    <source>
        <dbReference type="SAM" id="SignalP"/>
    </source>
</evidence>
<protein>
    <recommendedName>
        <fullName evidence="4">CopL family metal-binding regulatory protein</fullName>
    </recommendedName>
</protein>
<evidence type="ECO:0008006" key="4">
    <source>
        <dbReference type="Google" id="ProtNLM"/>
    </source>
</evidence>
<proteinExistence type="predicted"/>
<comment type="caution">
    <text evidence="2">The sequence shown here is derived from an EMBL/GenBank/DDBJ whole genome shotgun (WGS) entry which is preliminary data.</text>
</comment>
<gene>
    <name evidence="2" type="ORF">CH339_16995</name>
</gene>
<sequence length="124" mass="12563">MLRRVMSLILSFALVFSAAGHLAMASRANIAAPASHAAMHHAPDADALGAISGDRMTGPTVTAADPWNCCQPSPAAHACAVDAGIPLPAATMPRLCAGTPAYARADDQAFGRAPAIPLKPPRAA</sequence>
<name>A0A327JH98_9HYPH</name>
<dbReference type="EMBL" id="NPEV01000041">
    <property type="protein sequence ID" value="RAI25800.1"/>
    <property type="molecule type" value="Genomic_DNA"/>
</dbReference>
<keyword evidence="3" id="KW-1185">Reference proteome</keyword>
<reference evidence="2 3" key="1">
    <citation type="submission" date="2017-07" db="EMBL/GenBank/DDBJ databases">
        <title>Draft Genome Sequences of Select Purple Nonsulfur Bacteria.</title>
        <authorList>
            <person name="Lasarre B."/>
            <person name="Mckinlay J.B."/>
        </authorList>
    </citation>
    <scope>NUCLEOTIDE SEQUENCE [LARGE SCALE GENOMIC DNA]</scope>
    <source>
        <strain evidence="2 3">DSM 11290</strain>
    </source>
</reference>
<evidence type="ECO:0000313" key="2">
    <source>
        <dbReference type="EMBL" id="RAI25800.1"/>
    </source>
</evidence>
<organism evidence="2 3">
    <name type="scientific">Rhodobium orientis</name>
    <dbReference type="NCBI Taxonomy" id="34017"/>
    <lineage>
        <taxon>Bacteria</taxon>
        <taxon>Pseudomonadati</taxon>
        <taxon>Pseudomonadota</taxon>
        <taxon>Alphaproteobacteria</taxon>
        <taxon>Hyphomicrobiales</taxon>
        <taxon>Rhodobiaceae</taxon>
        <taxon>Rhodobium</taxon>
    </lineage>
</organism>
<feature type="signal peptide" evidence="1">
    <location>
        <begin position="1"/>
        <end position="25"/>
    </location>
</feature>
<feature type="chain" id="PRO_5016415117" description="CopL family metal-binding regulatory protein" evidence="1">
    <location>
        <begin position="26"/>
        <end position="124"/>
    </location>
</feature>
<dbReference type="RefSeq" id="WP_146610221.1">
    <property type="nucleotide sequence ID" value="NZ_JACIGG010000015.1"/>
</dbReference>
<keyword evidence="1" id="KW-0732">Signal</keyword>